<feature type="domain" description="Choloylglycine hydrolase/NAAA C-terminal" evidence="3">
    <location>
        <begin position="2"/>
        <end position="205"/>
    </location>
</feature>
<dbReference type="Gene3D" id="3.60.60.10">
    <property type="entry name" value="Penicillin V Acylase, Chain A"/>
    <property type="match status" value="1"/>
</dbReference>
<comment type="similarity">
    <text evidence="1">Belongs to the peptidase C59 family.</text>
</comment>
<dbReference type="InterPro" id="IPR029055">
    <property type="entry name" value="Ntn_hydrolases_N"/>
</dbReference>
<comment type="caution">
    <text evidence="4">The sequence shown here is derived from an EMBL/GenBank/DDBJ whole genome shotgun (WGS) entry which is preliminary data.</text>
</comment>
<gene>
    <name evidence="4" type="ORF">KF282_0782</name>
</gene>
<dbReference type="RefSeq" id="WP_268766178.1">
    <property type="nucleotide sequence ID" value="NZ_LKLN01000020.1"/>
</dbReference>
<evidence type="ECO:0000313" key="5">
    <source>
        <dbReference type="Proteomes" id="UP000053058"/>
    </source>
</evidence>
<dbReference type="Pfam" id="PF02275">
    <property type="entry name" value="CBAH"/>
    <property type="match status" value="1"/>
</dbReference>
<accession>A0A0V8D0K5</accession>
<dbReference type="GO" id="GO:0016787">
    <property type="term" value="F:hydrolase activity"/>
    <property type="evidence" value="ECO:0007669"/>
    <property type="project" value="UniProtKB-KW"/>
</dbReference>
<evidence type="ECO:0000256" key="1">
    <source>
        <dbReference type="ARBA" id="ARBA00006625"/>
    </source>
</evidence>
<dbReference type="EMBL" id="LKLN01000020">
    <property type="protein sequence ID" value="KSU06809.1"/>
    <property type="molecule type" value="Genomic_DNA"/>
</dbReference>
<dbReference type="InterPro" id="IPR052193">
    <property type="entry name" value="Peptidase_C59"/>
</dbReference>
<dbReference type="InterPro" id="IPR029132">
    <property type="entry name" value="CBAH/NAAA_C"/>
</dbReference>
<sequence length="227" mass="25575">MVIPTVLTQASNLEEIIDLFDKKFVIINDTNPTLGLTPPLHFIFSDSSGQSLIIEPRQDGLSIIKDSIGVMTNSPDYQWHETNLRNYLSFTPNQKESIELLGKTLKPFSQGSGTFGFPGDFTPPSRFVRTAYLKNYAEKPSNELAAITLCHHILESVSIPKGIVITEHGASDFTCYSAYMCSETLSYYFSTYGNQRIRKISLSESLKNEKEFKNFPIVNEEDILELN</sequence>
<keyword evidence="2 4" id="KW-0378">Hydrolase</keyword>
<dbReference type="PATRIC" id="fig|1360.105.peg.913"/>
<evidence type="ECO:0000256" key="2">
    <source>
        <dbReference type="ARBA" id="ARBA00022801"/>
    </source>
</evidence>
<evidence type="ECO:0000259" key="3">
    <source>
        <dbReference type="Pfam" id="PF02275"/>
    </source>
</evidence>
<dbReference type="Proteomes" id="UP000053058">
    <property type="component" value="Unassembled WGS sequence"/>
</dbReference>
<dbReference type="AlphaFoldDB" id="A0A0V8D0K5"/>
<organism evidence="4 5">
    <name type="scientific">Lactococcus lactis subsp. lactis</name>
    <name type="common">Streptococcus lactis</name>
    <dbReference type="NCBI Taxonomy" id="1360"/>
    <lineage>
        <taxon>Bacteria</taxon>
        <taxon>Bacillati</taxon>
        <taxon>Bacillota</taxon>
        <taxon>Bacilli</taxon>
        <taxon>Lactobacillales</taxon>
        <taxon>Streptococcaceae</taxon>
        <taxon>Lactococcus</taxon>
    </lineage>
</organism>
<dbReference type="PANTHER" id="PTHR35527">
    <property type="entry name" value="CHOLOYLGLYCINE HYDROLASE"/>
    <property type="match status" value="1"/>
</dbReference>
<evidence type="ECO:0000313" key="4">
    <source>
        <dbReference type="EMBL" id="KSU06809.1"/>
    </source>
</evidence>
<protein>
    <submittedName>
        <fullName evidence="4">Choloylglycine hydrolase</fullName>
    </submittedName>
</protein>
<proteinExistence type="inferred from homology"/>
<dbReference type="SUPFAM" id="SSF56235">
    <property type="entry name" value="N-terminal nucleophile aminohydrolases (Ntn hydrolases)"/>
    <property type="match status" value="1"/>
</dbReference>
<reference evidence="5" key="1">
    <citation type="submission" date="2015-10" db="EMBL/GenBank/DDBJ databases">
        <title>Draft Genome Sequences of 11 Lactococcus lactis subspecies cremoris strains.</title>
        <authorList>
            <person name="Wels M."/>
            <person name="Backus L."/>
            <person name="Boekhorst J."/>
            <person name="Dijkstra A."/>
            <person name="Beerthuizen M."/>
            <person name="Kelly W."/>
            <person name="Siezen R."/>
            <person name="Bachmann H."/>
            <person name="Van Hijum S."/>
        </authorList>
    </citation>
    <scope>NUCLEOTIDE SEQUENCE [LARGE SCALE GENOMIC DNA]</scope>
    <source>
        <strain evidence="5">KF282</strain>
    </source>
</reference>
<name>A0A0V8D0K5_LACLL</name>
<dbReference type="PANTHER" id="PTHR35527:SF2">
    <property type="entry name" value="HYDROLASE"/>
    <property type="match status" value="1"/>
</dbReference>